<reference evidence="2" key="2">
    <citation type="submission" date="2021-01" db="UniProtKB">
        <authorList>
            <consortium name="EnsemblMetazoa"/>
        </authorList>
    </citation>
    <scope>IDENTIFICATION</scope>
</reference>
<evidence type="ECO:0000313" key="3">
    <source>
        <dbReference type="Proteomes" id="UP000007110"/>
    </source>
</evidence>
<feature type="region of interest" description="Disordered" evidence="1">
    <location>
        <begin position="283"/>
        <end position="317"/>
    </location>
</feature>
<feature type="compositionally biased region" description="Basic and acidic residues" evidence="1">
    <location>
        <begin position="287"/>
        <end position="317"/>
    </location>
</feature>
<feature type="compositionally biased region" description="Basic and acidic residues" evidence="1">
    <location>
        <begin position="230"/>
        <end position="254"/>
    </location>
</feature>
<dbReference type="PANTHER" id="PTHR24132">
    <property type="entry name" value="ANKYRIN REPEAT AND SOCS BOX PROTEIN 6"/>
    <property type="match status" value="1"/>
</dbReference>
<feature type="compositionally biased region" description="Polar residues" evidence="1">
    <location>
        <begin position="423"/>
        <end position="434"/>
    </location>
</feature>
<accession>A0A7M7HJJ0</accession>
<feature type="region of interest" description="Disordered" evidence="1">
    <location>
        <begin position="564"/>
        <end position="723"/>
    </location>
</feature>
<dbReference type="Gene3D" id="1.10.533.10">
    <property type="entry name" value="Death Domain, Fas"/>
    <property type="match status" value="1"/>
</dbReference>
<feature type="compositionally biased region" description="Polar residues" evidence="1">
    <location>
        <begin position="572"/>
        <end position="588"/>
    </location>
</feature>
<feature type="compositionally biased region" description="Basic and acidic residues" evidence="1">
    <location>
        <begin position="73"/>
        <end position="82"/>
    </location>
</feature>
<feature type="compositionally biased region" description="Polar residues" evidence="1">
    <location>
        <begin position="705"/>
        <end position="714"/>
    </location>
</feature>
<organism evidence="2 3">
    <name type="scientific">Strongylocentrotus purpuratus</name>
    <name type="common">Purple sea urchin</name>
    <dbReference type="NCBI Taxonomy" id="7668"/>
    <lineage>
        <taxon>Eukaryota</taxon>
        <taxon>Metazoa</taxon>
        <taxon>Echinodermata</taxon>
        <taxon>Eleutherozoa</taxon>
        <taxon>Echinozoa</taxon>
        <taxon>Echinoidea</taxon>
        <taxon>Euechinoidea</taxon>
        <taxon>Echinacea</taxon>
        <taxon>Camarodonta</taxon>
        <taxon>Echinidea</taxon>
        <taxon>Strongylocentrotidae</taxon>
        <taxon>Strongylocentrotus</taxon>
    </lineage>
</organism>
<dbReference type="OrthoDB" id="10240483at2759"/>
<dbReference type="InParanoid" id="A0A7M7HJJ0"/>
<dbReference type="KEGG" id="spu:105438675"/>
<reference evidence="3" key="1">
    <citation type="submission" date="2015-02" db="EMBL/GenBank/DDBJ databases">
        <title>Genome sequencing for Strongylocentrotus purpuratus.</title>
        <authorList>
            <person name="Murali S."/>
            <person name="Liu Y."/>
            <person name="Vee V."/>
            <person name="English A."/>
            <person name="Wang M."/>
            <person name="Skinner E."/>
            <person name="Han Y."/>
            <person name="Muzny D.M."/>
            <person name="Worley K.C."/>
            <person name="Gibbs R.A."/>
        </authorList>
    </citation>
    <scope>NUCLEOTIDE SEQUENCE</scope>
</reference>
<feature type="region of interest" description="Disordered" evidence="1">
    <location>
        <begin position="1"/>
        <end position="31"/>
    </location>
</feature>
<dbReference type="RefSeq" id="XP_011665094.2">
    <property type="nucleotide sequence ID" value="XM_011666792.2"/>
</dbReference>
<name>A0A7M7HJJ0_STRPU</name>
<feature type="compositionally biased region" description="Basic and acidic residues" evidence="1">
    <location>
        <begin position="606"/>
        <end position="619"/>
    </location>
</feature>
<evidence type="ECO:0000256" key="1">
    <source>
        <dbReference type="SAM" id="MobiDB-lite"/>
    </source>
</evidence>
<feature type="region of interest" description="Disordered" evidence="1">
    <location>
        <begin position="73"/>
        <end position="95"/>
    </location>
</feature>
<protein>
    <submittedName>
        <fullName evidence="2">Uncharacterized protein</fullName>
    </submittedName>
</protein>
<evidence type="ECO:0000313" key="2">
    <source>
        <dbReference type="EnsemblMetazoa" id="XP_011665094"/>
    </source>
</evidence>
<proteinExistence type="predicted"/>
<feature type="compositionally biased region" description="Basic and acidic residues" evidence="1">
    <location>
        <begin position="159"/>
        <end position="206"/>
    </location>
</feature>
<feature type="compositionally biased region" description="Basic and acidic residues" evidence="1">
    <location>
        <begin position="674"/>
        <end position="693"/>
    </location>
</feature>
<dbReference type="EnsemblMetazoa" id="XM_011666792">
    <property type="protein sequence ID" value="XP_011665094"/>
    <property type="gene ID" value="LOC105438675"/>
</dbReference>
<dbReference type="GeneID" id="105438675"/>
<dbReference type="InterPro" id="IPR011029">
    <property type="entry name" value="DEATH-like_dom_sf"/>
</dbReference>
<feature type="compositionally biased region" description="Basic and acidic residues" evidence="1">
    <location>
        <begin position="12"/>
        <end position="31"/>
    </location>
</feature>
<dbReference type="PANTHER" id="PTHR24132:SF24">
    <property type="entry name" value="ANKYRIN REPEAT AND SOCS BOX PROTEIN 6"/>
    <property type="match status" value="1"/>
</dbReference>
<feature type="region of interest" description="Disordered" evidence="1">
    <location>
        <begin position="423"/>
        <end position="458"/>
    </location>
</feature>
<dbReference type="AlphaFoldDB" id="A0A7M7HJJ0"/>
<keyword evidence="3" id="KW-1185">Reference proteome</keyword>
<sequence>MLYSNPSFLKSYEQEIKQEREAGKRHEEEIRQREEEKKFLQRRIADLKHVLNESRASHKSIVSENASLKYTMRVEQERREQSNRAMTENAEKNRQREIELDEKLKSKDLRIKTMAENFTRTEKTASLKIGRLQFNSADMTKKLKSKQQRVDTLTEMLEGRERNETTLRQKVEELEKGREEDRARGEKEKRSLATEMTKKLESKQQRVDALTEILGEKERNETTLKQQVGELKKRREEDKARGEKEKRSLAAEMTKKLESVQHRVDTLTEIVWEKERNETTLKQQVGELKKGREEDRARGEREKRSLAAEMTKKLESKQQRVDALTEILVEKERNETTLRQHVEDLKKGGEEDRARFENEKRSVELSWKKGLDYKEQNIGQLERETWKLRTKLQLESEIRSAEHKKKAETHQWSFIPWLTSGKQAQRGITSSGDNSRGELDQSERSNASQAEEEPTNDDFANILKQIADDLSEEAKIDSLGSQLGIIQGDIARALKTNMRYEQVTSRGTHLMLIQWREGVSREDERIELRRALVAAKLLDLANRYVPQGKKEGNTVNGHRLEIEDSRQHSEVDNSPSAQRSSEGQTSPKEPTAPTGRPHLHGQSSESHGEEASECVDKLSEVVSNHSTDGVHGTHGGGLTGQEHPQKIGEVPGSSGGQNKTNKPTATTIQTPDDTSPKNQREEASEGMDQHSEESSINNIADDVQETSVDVSSNEPFDEGTSISDERGVEYTTINYGDLLSNIALTETSSEKLLMLLFMKVIIDIPFKEFGR</sequence>
<feature type="region of interest" description="Disordered" evidence="1">
    <location>
        <begin position="159"/>
        <end position="254"/>
    </location>
</feature>
<feature type="compositionally biased region" description="Polar residues" evidence="1">
    <location>
        <begin position="656"/>
        <end position="673"/>
    </location>
</feature>
<dbReference type="Proteomes" id="UP000007110">
    <property type="component" value="Unassembled WGS sequence"/>
</dbReference>